<evidence type="ECO:0000313" key="4">
    <source>
        <dbReference type="Proteomes" id="UP001321749"/>
    </source>
</evidence>
<dbReference type="AlphaFoldDB" id="A0AAV9HRG3"/>
<feature type="compositionally biased region" description="Polar residues" evidence="1">
    <location>
        <begin position="1"/>
        <end position="14"/>
    </location>
</feature>
<accession>A0AAV9HRG3</accession>
<feature type="region of interest" description="Disordered" evidence="1">
    <location>
        <begin position="1"/>
        <end position="31"/>
    </location>
</feature>
<sequence>MPTQSSSTSYSRGQTVRYKPVGGPNSNTSESIGTIKDVLTEPGQQAGRNVNASTDNPRYEILNVNTGKTSTIYERNIMGLDK</sequence>
<feature type="domain" description="Hypervirulence associated protein TUDOR" evidence="2">
    <location>
        <begin position="13"/>
        <end position="77"/>
    </location>
</feature>
<name>A0AAV9HRG3_9PEZI</name>
<evidence type="ECO:0000313" key="3">
    <source>
        <dbReference type="EMBL" id="KAK4462331.1"/>
    </source>
</evidence>
<keyword evidence="4" id="KW-1185">Reference proteome</keyword>
<dbReference type="Proteomes" id="UP001321749">
    <property type="component" value="Unassembled WGS sequence"/>
</dbReference>
<protein>
    <recommendedName>
        <fullName evidence="2">Hypervirulence associated protein TUDOR domain-containing protein</fullName>
    </recommendedName>
</protein>
<dbReference type="Pfam" id="PF11160">
    <property type="entry name" value="Hva1_TUDOR"/>
    <property type="match status" value="1"/>
</dbReference>
<proteinExistence type="predicted"/>
<gene>
    <name evidence="3" type="ORF">QBC42DRAFT_286647</name>
</gene>
<evidence type="ECO:0000259" key="2">
    <source>
        <dbReference type="Pfam" id="PF11160"/>
    </source>
</evidence>
<dbReference type="InterPro" id="IPR021331">
    <property type="entry name" value="Hva1_TUDOR"/>
</dbReference>
<evidence type="ECO:0000256" key="1">
    <source>
        <dbReference type="SAM" id="MobiDB-lite"/>
    </source>
</evidence>
<organism evidence="3 4">
    <name type="scientific">Cladorrhinum samala</name>
    <dbReference type="NCBI Taxonomy" id="585594"/>
    <lineage>
        <taxon>Eukaryota</taxon>
        <taxon>Fungi</taxon>
        <taxon>Dikarya</taxon>
        <taxon>Ascomycota</taxon>
        <taxon>Pezizomycotina</taxon>
        <taxon>Sordariomycetes</taxon>
        <taxon>Sordariomycetidae</taxon>
        <taxon>Sordariales</taxon>
        <taxon>Podosporaceae</taxon>
        <taxon>Cladorrhinum</taxon>
    </lineage>
</organism>
<dbReference type="EMBL" id="MU864974">
    <property type="protein sequence ID" value="KAK4462331.1"/>
    <property type="molecule type" value="Genomic_DNA"/>
</dbReference>
<reference evidence="3" key="2">
    <citation type="submission" date="2023-06" db="EMBL/GenBank/DDBJ databases">
        <authorList>
            <consortium name="Lawrence Berkeley National Laboratory"/>
            <person name="Mondo S.J."/>
            <person name="Hensen N."/>
            <person name="Bonometti L."/>
            <person name="Westerberg I."/>
            <person name="Brannstrom I.O."/>
            <person name="Guillou S."/>
            <person name="Cros-Aarteil S."/>
            <person name="Calhoun S."/>
            <person name="Haridas S."/>
            <person name="Kuo A."/>
            <person name="Pangilinan J."/>
            <person name="Riley R."/>
            <person name="Labutti K."/>
            <person name="Andreopoulos B."/>
            <person name="Lipzen A."/>
            <person name="Chen C."/>
            <person name="Yanf M."/>
            <person name="Daum C."/>
            <person name="Ng V."/>
            <person name="Clum A."/>
            <person name="Steindorff A."/>
            <person name="Ohm R."/>
            <person name="Martin F."/>
            <person name="Silar P."/>
            <person name="Natvig D."/>
            <person name="Lalanne C."/>
            <person name="Gautier V."/>
            <person name="Ament-Velasquez S.L."/>
            <person name="Kruys A."/>
            <person name="Hutchinson M.I."/>
            <person name="Powell A.J."/>
            <person name="Barry K."/>
            <person name="Miller A.N."/>
            <person name="Grigoriev I.V."/>
            <person name="Debuchy R."/>
            <person name="Gladieux P."/>
            <person name="Thoren M.H."/>
            <person name="Johannesson H."/>
        </authorList>
    </citation>
    <scope>NUCLEOTIDE SEQUENCE</scope>
    <source>
        <strain evidence="3">PSN324</strain>
    </source>
</reference>
<reference evidence="3" key="1">
    <citation type="journal article" date="2023" name="Mol. Phylogenet. Evol.">
        <title>Genome-scale phylogeny and comparative genomics of the fungal order Sordariales.</title>
        <authorList>
            <person name="Hensen N."/>
            <person name="Bonometti L."/>
            <person name="Westerberg I."/>
            <person name="Brannstrom I.O."/>
            <person name="Guillou S."/>
            <person name="Cros-Aarteil S."/>
            <person name="Calhoun S."/>
            <person name="Haridas S."/>
            <person name="Kuo A."/>
            <person name="Mondo S."/>
            <person name="Pangilinan J."/>
            <person name="Riley R."/>
            <person name="LaButti K."/>
            <person name="Andreopoulos B."/>
            <person name="Lipzen A."/>
            <person name="Chen C."/>
            <person name="Yan M."/>
            <person name="Daum C."/>
            <person name="Ng V."/>
            <person name="Clum A."/>
            <person name="Steindorff A."/>
            <person name="Ohm R.A."/>
            <person name="Martin F."/>
            <person name="Silar P."/>
            <person name="Natvig D.O."/>
            <person name="Lalanne C."/>
            <person name="Gautier V."/>
            <person name="Ament-Velasquez S.L."/>
            <person name="Kruys A."/>
            <person name="Hutchinson M.I."/>
            <person name="Powell A.J."/>
            <person name="Barry K."/>
            <person name="Miller A.N."/>
            <person name="Grigoriev I.V."/>
            <person name="Debuchy R."/>
            <person name="Gladieux P."/>
            <person name="Hiltunen Thoren M."/>
            <person name="Johannesson H."/>
        </authorList>
    </citation>
    <scope>NUCLEOTIDE SEQUENCE</scope>
    <source>
        <strain evidence="3">PSN324</strain>
    </source>
</reference>
<comment type="caution">
    <text evidence="3">The sequence shown here is derived from an EMBL/GenBank/DDBJ whole genome shotgun (WGS) entry which is preliminary data.</text>
</comment>